<sequence length="2626" mass="287586">MATDKSGLHSDEKVLKEEQCKCQMYGGRSYDNPDYCNTAPDIGIRSPAMEKRSYDNSSSDLDQSDRKRPASTNKSRISIIVAFVILACALIAVIVALIYCTRTPAPEKQSEVLTEVEVSMVKAFQGEVSLAKDWDNDLSDSNSALYKEQAYNFTSAMDAVYINNPQYKSTVVEGFRNGSVVVAYRMYFAVIILQKINNSAKFNNEQQGQVVSEVETNPVDTAKLMRLLEANLPKEIGIQVTITSILEEVTTSIAEPTTTAIATPTNGTKATTKEPATTTKTIPFTLAPIITTTPTSTTPELSPTTTPPEPSKSMILESMTPPNPCQVSAKRDMGVSLDFKGLVWHEQLKNSSSQMFQNYSTMVTEAINDALSQIPERDAICNMEVIMMTTGSTRVIGKLVVLANSYITAVSVKEFFLKTNSEQLARMQLDAANVKAEEIPPGCDVVHQAECYTMGFTHSQTSFVAEFTNNLTTALSSYLTDSCTMEMITFAMCDLYYPKCGVSGSSNLLPICRQNCIEIQNSCPTLLQLLRVNPCFDGTEECIQMSSELTTTVSQITPAGKSFPVSQVRLVGGLNQYEGRVEVYYSGSWGTVCDDSWDNNDAAVVCRMLGYSTNGASAVCCAGFGSNSNLGIFLDDVMCRGTESSIYNCSHNGWYSHNCGHSEDAGVRCDSFTSSNVRLVSGRNPQEGRVEVYYNGSWGTICDDSWDNNDAAVVCRMLGYSTIGASAVCCAGFGSNANLGIFLDDVMCRGTESSIYDCSHNAWYSHNCGHSEDAGVRCGCLTSSIVRLVGGHNQYEGRVEVYYNGSWGTVCDDAWDSNDAAVVCRMLGYSTIGASAVCCAGFGSNANLGIFLDDVMCRGTESSIYNCSHNAWYSHNCGHSEDAGVRCGNYNVRLVNGMNPYEGRVEVYYNGSWGTICDDDWDSNDAAVVCRMLGYSTIGASAVCCAGFGSNADLGIFLDDVMCRGTESSIYNCSHNAWYSHNCGHTEDAGVRCGNSSLTSSIVRLVGGRNPYEGRVEVYYNGSWGTVCDDAWDSNDAAVVCRMLGYSTIGASAVCCAGFGSNANIGIFLDDVMCRGTESSIYDCSHNAWYSHNCGHTEDAGVRCGNSNVRLVNGTNPYEGRVEVYYNGSWGTICDDAWDNNDAAVVCRMLGYSTIRASAVCCAGFGPNTNLGIFLDDVMCSGYEGSIYNCSHSPWYSHNCVHSEDAGVRCGDSSFTSSNVRMVGGKNQYEGRVEVYYNGSWGTICDDFWDNNAAAVVCRMLGYSTIGASAVCCAGFGPNSNLSIFLDDVICRGTESSIYNCSHNGWYNHNCGHSEDAGVRCGNTCNGSQVRLVGGQNEYEGRVEIYYNGAWGTICDATWDNNDAAVVCRMLGYSTIGASAVCCAGFGSNTNLGIFLGPVRCTGNESSIYNCSHNAWYSHNCFHSKDAGVRCGDYFTGSQIRLVGGMNEYEGRVEIYYNGSWGTICDDSWDNNDAAVVCRMLGYRASAVCCAGFGNNTNLGIFLDEVRCTGNESSIYNCIHNAWYSHDCTHVEDAGVRCGHQVRLVGGQDEYEGRVEVYYNGAWGTVCDDSWDDNDAEVVCRMLGYSTNGASAVCCAGFGNNSDLGIFLDDVSCRGIESTIYNCSHNGWFSHNCAHSEDAGVRCGSSTNTSGTTPDSSTYTSGTTPGGYAPYITYIDARRNATHANITCVASGYPNPSISYYISAGSRFVDGSVTGHSIVGNIMIVNYNYTWSGYYCMARNAFGYYISYFGKPGIPSLWTSDITSTSVILHVTQPPNNGNLTLVSYDIRNIWNSERRTVAVLPAYITSYNVTGLVPNSTNMFVVAASNALGYGNYSNQLVVTLDVTLACDFEDDYICGYRNLQNDTTWNQRSGNFFKLPQHDHTYGNETGHFVVAYNTSDLWTYYNSLGRFGPGYPYRLEYSNSSLISPRQNFTTKSCVYFYYYLNGTAVRPNPLSAQLFVYVNSSGRKMLAWYDHINRTVSGWMKGWVNVNPGLAEVIFEARTVTTTTVWPGVVALDDVYVISTPCPAYPDCGNDTFRCTTSRVCIPVYMQCDGSNDCLDGSDEENCISKPDYQLELINGDGSYGSIAIFYQGLWRPVCMSMYSLTAGSDKTVQLACRKLGYTGRYQGAFVNSWHSPVQYAMQVSCSYYSEDISNCIMNLTRTSESTSSCSYYQAAFCSNDECFSGEKLCPPDHTSSNYSSSTKCISYRYLCDGIPDCPGATDEMNCANCSASDFECSNHQCIPASQRCDGTPQCGDNSDEYGCVIVANNRSQIYHSHLSDYLPVCYNNMNGTLANILCSISGQGSSSRYQQYTYVQNGTMLTPQTNTTILSLVPGYTVSVEPCYSVSLQCASIECGTTIFDDNRLSKVLFGRDAVLGQLPWQIALYANGQFICGGSIIHPNWVLTAAHCTKYVESYSVIVGAVEVDRYSSSSYQGQLYNSSRTYNNPLYNYYNGHANDNSLVYLSQPIAFNNNVRPICIASRRTVQEMLTAGYNTECYVSGWGNVHDYVNRETWQDSLQMVRVYLYNQEECNQIYYNVYQTYPQNTTVCVDNQNLGSPACFGDSGGALMCRNKYGRFELLGTLSWGHASCFKDGYPDIYQLTYPHADWIEWTTGIHFSDLTMDKE</sequence>
<feature type="domain" description="SRCR" evidence="20">
    <location>
        <begin position="568"/>
        <end position="670"/>
    </location>
</feature>
<dbReference type="InterPro" id="IPR036772">
    <property type="entry name" value="SRCR-like_dom_sf"/>
</dbReference>
<feature type="domain" description="FZ" evidence="17">
    <location>
        <begin position="488"/>
        <end position="542"/>
    </location>
</feature>
<dbReference type="InterPro" id="IPR000998">
    <property type="entry name" value="MAM_dom"/>
</dbReference>
<dbReference type="SMART" id="SM00060">
    <property type="entry name" value="FN3"/>
    <property type="match status" value="1"/>
</dbReference>
<dbReference type="PRINTS" id="PR00258">
    <property type="entry name" value="SPERACTRCPTR"/>
</dbReference>
<feature type="disulfide bond" evidence="14">
    <location>
        <begin position="1508"/>
        <end position="1518"/>
    </location>
</feature>
<feature type="disulfide bond" evidence="14">
    <location>
        <begin position="639"/>
        <end position="649"/>
    </location>
</feature>
<dbReference type="InterPro" id="IPR001190">
    <property type="entry name" value="SRCR"/>
</dbReference>
<dbReference type="InterPro" id="IPR003961">
    <property type="entry name" value="FN3_dom"/>
</dbReference>
<comment type="caution">
    <text evidence="14">Lacks conserved residue(s) required for the propagation of feature annotation.</text>
</comment>
<dbReference type="InterPro" id="IPR000082">
    <property type="entry name" value="SEA_dom"/>
</dbReference>
<dbReference type="InterPro" id="IPR020067">
    <property type="entry name" value="Frizzled_dom"/>
</dbReference>
<protein>
    <recommendedName>
        <fullName evidence="24">Deleted in malignant brain tumors 1 protein</fullName>
    </recommendedName>
</protein>
<feature type="disulfide bond" evidence="14">
    <location>
        <begin position="748"/>
        <end position="758"/>
    </location>
</feature>
<keyword evidence="4" id="KW-0732">Signal</keyword>
<proteinExistence type="predicted"/>
<evidence type="ECO:0000256" key="10">
    <source>
        <dbReference type="ARBA" id="ARBA00023136"/>
    </source>
</evidence>
<keyword evidence="23" id="KW-1185">Reference proteome</keyword>
<evidence type="ECO:0000313" key="23">
    <source>
        <dbReference type="Proteomes" id="UP001634394"/>
    </source>
</evidence>
<feature type="disulfide bond" evidence="14">
    <location>
        <begin position="2117"/>
        <end position="2178"/>
    </location>
</feature>
<dbReference type="Pfam" id="PF00530">
    <property type="entry name" value="SRCR"/>
    <property type="match status" value="10"/>
</dbReference>
<keyword evidence="9 16" id="KW-1133">Transmembrane helix</keyword>
<dbReference type="SUPFAM" id="SSF49899">
    <property type="entry name" value="Concanavalin A-like lectins/glucanases"/>
    <property type="match status" value="1"/>
</dbReference>
<dbReference type="SUPFAM" id="SSF50494">
    <property type="entry name" value="Trypsin-like serine proteases"/>
    <property type="match status" value="1"/>
</dbReference>
<accession>A0ABD3Y302</accession>
<feature type="disulfide bond" evidence="13">
    <location>
        <begin position="2249"/>
        <end position="2264"/>
    </location>
</feature>
<feature type="domain" description="SRCR" evidence="20">
    <location>
        <begin position="1542"/>
        <end position="1644"/>
    </location>
</feature>
<dbReference type="Pfam" id="PF01390">
    <property type="entry name" value="SEA"/>
    <property type="match status" value="1"/>
</dbReference>
<evidence type="ECO:0000256" key="15">
    <source>
        <dbReference type="SAM" id="MobiDB-lite"/>
    </source>
</evidence>
<dbReference type="InterPro" id="IPR013320">
    <property type="entry name" value="ConA-like_dom_sf"/>
</dbReference>
<keyword evidence="10 16" id="KW-0472">Membrane</keyword>
<feature type="disulfide bond" evidence="14">
    <location>
        <begin position="1180"/>
        <end position="1190"/>
    </location>
</feature>
<dbReference type="InterPro" id="IPR023415">
    <property type="entry name" value="LDLR_class-A_CS"/>
</dbReference>
<evidence type="ECO:0000259" key="20">
    <source>
        <dbReference type="PROSITE" id="PS50287"/>
    </source>
</evidence>
<name>A0ABD3Y302_SINWO</name>
<dbReference type="PANTHER" id="PTHR19331:SF465">
    <property type="entry name" value="EGG PEPTIDE SPERACT RECEPTOR"/>
    <property type="match status" value="1"/>
</dbReference>
<dbReference type="SUPFAM" id="SSF82671">
    <property type="entry name" value="SEA domain"/>
    <property type="match status" value="1"/>
</dbReference>
<feature type="compositionally biased region" description="Low complexity" evidence="15">
    <location>
        <begin position="291"/>
        <end position="304"/>
    </location>
</feature>
<dbReference type="SMART" id="SM00202">
    <property type="entry name" value="SR"/>
    <property type="match status" value="10"/>
</dbReference>
<dbReference type="Gene3D" id="2.40.10.10">
    <property type="entry name" value="Trypsin-like serine proteases"/>
    <property type="match status" value="2"/>
</dbReference>
<feature type="domain" description="SRCR" evidence="20">
    <location>
        <begin position="1440"/>
        <end position="1539"/>
    </location>
</feature>
<keyword evidence="6" id="KW-0378">Hydrolase</keyword>
<feature type="disulfide bond" evidence="13">
    <location>
        <begin position="2237"/>
        <end position="2255"/>
    </location>
</feature>
<dbReference type="InterPro" id="IPR018114">
    <property type="entry name" value="TRYPSIN_HIS"/>
</dbReference>
<feature type="disulfide bond" evidence="14">
    <location>
        <begin position="1291"/>
        <end position="1301"/>
    </location>
</feature>
<dbReference type="InterPro" id="IPR036364">
    <property type="entry name" value="SEA_dom_sf"/>
</dbReference>
<evidence type="ECO:0000256" key="12">
    <source>
        <dbReference type="ARBA" id="ARBA00023180"/>
    </source>
</evidence>
<dbReference type="InterPro" id="IPR009003">
    <property type="entry name" value="Peptidase_S1_PA"/>
</dbReference>
<evidence type="ECO:0000259" key="17">
    <source>
        <dbReference type="PROSITE" id="PS50038"/>
    </source>
</evidence>
<dbReference type="CDD" id="cd00063">
    <property type="entry name" value="FN3"/>
    <property type="match status" value="1"/>
</dbReference>
<feature type="disulfide bond" evidence="13">
    <location>
        <begin position="2212"/>
        <end position="2227"/>
    </location>
</feature>
<feature type="domain" description="SRCR" evidence="20">
    <location>
        <begin position="892"/>
        <end position="994"/>
    </location>
</feature>
<dbReference type="Pfam" id="PF00057">
    <property type="entry name" value="Ldl_recept_a"/>
    <property type="match status" value="2"/>
</dbReference>
<feature type="domain" description="SRCR" evidence="20">
    <location>
        <begin position="677"/>
        <end position="779"/>
    </location>
</feature>
<evidence type="ECO:0000256" key="16">
    <source>
        <dbReference type="SAM" id="Phobius"/>
    </source>
</evidence>
<evidence type="ECO:0000256" key="13">
    <source>
        <dbReference type="PROSITE-ProRule" id="PRU00124"/>
    </source>
</evidence>
<feature type="region of interest" description="Disordered" evidence="15">
    <location>
        <begin position="47"/>
        <end position="69"/>
    </location>
</feature>
<evidence type="ECO:0000256" key="8">
    <source>
        <dbReference type="ARBA" id="ARBA00022968"/>
    </source>
</evidence>
<dbReference type="PROSITE" id="PS50038">
    <property type="entry name" value="FZ"/>
    <property type="match status" value="1"/>
</dbReference>
<evidence type="ECO:0000256" key="7">
    <source>
        <dbReference type="ARBA" id="ARBA00022825"/>
    </source>
</evidence>
<evidence type="ECO:0000256" key="5">
    <source>
        <dbReference type="ARBA" id="ARBA00022737"/>
    </source>
</evidence>
<evidence type="ECO:0000256" key="1">
    <source>
        <dbReference type="ARBA" id="ARBA00004401"/>
    </source>
</evidence>
<feature type="disulfide bond" evidence="13">
    <location>
        <begin position="2230"/>
        <end position="2242"/>
    </location>
</feature>
<keyword evidence="12" id="KW-0325">Glycoprotein</keyword>
<dbReference type="InterPro" id="IPR043504">
    <property type="entry name" value="Peptidase_S1_PA_chymotrypsin"/>
</dbReference>
<dbReference type="CDD" id="cd00190">
    <property type="entry name" value="Tryp_SPc"/>
    <property type="match status" value="1"/>
</dbReference>
<dbReference type="EMBL" id="JBJQND010000001">
    <property type="protein sequence ID" value="KAL3891943.1"/>
    <property type="molecule type" value="Genomic_DNA"/>
</dbReference>
<keyword evidence="3 16" id="KW-0812">Transmembrane</keyword>
<dbReference type="Pfam" id="PF00089">
    <property type="entry name" value="Trypsin"/>
    <property type="match status" value="1"/>
</dbReference>
<feature type="domain" description="Peptidase S1" evidence="19">
    <location>
        <begin position="2369"/>
        <end position="2615"/>
    </location>
</feature>
<dbReference type="PROSITE" id="PS50853">
    <property type="entry name" value="FN3"/>
    <property type="match status" value="1"/>
</dbReference>
<feature type="disulfide bond" evidence="14">
    <location>
        <begin position="2146"/>
        <end position="2156"/>
    </location>
</feature>
<evidence type="ECO:0000259" key="21">
    <source>
        <dbReference type="PROSITE" id="PS50853"/>
    </source>
</evidence>
<evidence type="ECO:0000256" key="11">
    <source>
        <dbReference type="ARBA" id="ARBA00023157"/>
    </source>
</evidence>
<feature type="domain" description="SRCR" evidence="20">
    <location>
        <begin position="1109"/>
        <end position="1211"/>
    </location>
</feature>
<feature type="domain" description="SRCR" evidence="20">
    <location>
        <begin position="1220"/>
        <end position="1322"/>
    </location>
</feature>
<feature type="disulfide bond" evidence="13">
    <location>
        <begin position="2052"/>
        <end position="2067"/>
    </location>
</feature>
<dbReference type="Pfam" id="PF00629">
    <property type="entry name" value="MAM"/>
    <property type="match status" value="1"/>
</dbReference>
<feature type="domain" description="MAM" evidence="18">
    <location>
        <begin position="1846"/>
        <end position="2028"/>
    </location>
</feature>
<dbReference type="SMART" id="SM00200">
    <property type="entry name" value="SEA"/>
    <property type="match status" value="2"/>
</dbReference>
<keyword evidence="11 14" id="KW-1015">Disulfide bond</keyword>
<feature type="disulfide bond" evidence="14">
    <location>
        <begin position="857"/>
        <end position="867"/>
    </location>
</feature>
<evidence type="ECO:0000256" key="3">
    <source>
        <dbReference type="ARBA" id="ARBA00022692"/>
    </source>
</evidence>
<evidence type="ECO:0000256" key="6">
    <source>
        <dbReference type="ARBA" id="ARBA00022801"/>
    </source>
</evidence>
<dbReference type="Gene3D" id="2.60.120.200">
    <property type="match status" value="1"/>
</dbReference>
<evidence type="ECO:0000256" key="4">
    <source>
        <dbReference type="ARBA" id="ARBA00022729"/>
    </source>
</evidence>
<reference evidence="22 23" key="1">
    <citation type="submission" date="2024-11" db="EMBL/GenBank/DDBJ databases">
        <title>Chromosome-level genome assembly of the freshwater bivalve Anodonta woodiana.</title>
        <authorList>
            <person name="Chen X."/>
        </authorList>
    </citation>
    <scope>NUCLEOTIDE SEQUENCE [LARGE SCALE GENOMIC DNA]</scope>
    <source>
        <strain evidence="22">MN2024</strain>
        <tissue evidence="22">Gills</tissue>
    </source>
</reference>
<feature type="domain" description="SRCR" evidence="20">
    <location>
        <begin position="1003"/>
        <end position="1105"/>
    </location>
</feature>
<evidence type="ECO:0000259" key="18">
    <source>
        <dbReference type="PROSITE" id="PS50060"/>
    </source>
</evidence>
<keyword evidence="2" id="KW-0645">Protease</keyword>
<dbReference type="PRINTS" id="PR00261">
    <property type="entry name" value="LDLRECEPTOR"/>
</dbReference>
<dbReference type="PROSITE" id="PS01209">
    <property type="entry name" value="LDLRA_1"/>
    <property type="match status" value="2"/>
</dbReference>
<feature type="disulfide bond" evidence="14">
    <location>
        <begin position="1401"/>
        <end position="1411"/>
    </location>
</feature>
<feature type="domain" description="SRCR" evidence="20">
    <location>
        <begin position="2075"/>
        <end position="2179"/>
    </location>
</feature>
<dbReference type="InterPro" id="IPR036055">
    <property type="entry name" value="LDL_receptor-like_sf"/>
</dbReference>
<feature type="disulfide bond" evidence="14">
    <location>
        <begin position="963"/>
        <end position="973"/>
    </location>
</feature>
<comment type="caution">
    <text evidence="22">The sequence shown here is derived from an EMBL/GenBank/DDBJ whole genome shotgun (WGS) entry which is preliminary data.</text>
</comment>
<dbReference type="SUPFAM" id="SSF49265">
    <property type="entry name" value="Fibronectin type III"/>
    <property type="match status" value="1"/>
</dbReference>
<comment type="subcellular location">
    <subcellularLocation>
        <location evidence="1">Cell membrane</location>
        <topology evidence="1">Single-pass type II membrane protein</topology>
    </subcellularLocation>
</comment>
<dbReference type="PANTHER" id="PTHR19331">
    <property type="entry name" value="SCAVENGER RECEPTOR DOMAIN-CONTAINING"/>
    <property type="match status" value="1"/>
</dbReference>
<organism evidence="22 23">
    <name type="scientific">Sinanodonta woodiana</name>
    <name type="common">Chinese pond mussel</name>
    <name type="synonym">Anodonta woodiana</name>
    <dbReference type="NCBI Taxonomy" id="1069815"/>
    <lineage>
        <taxon>Eukaryota</taxon>
        <taxon>Metazoa</taxon>
        <taxon>Spiralia</taxon>
        <taxon>Lophotrochozoa</taxon>
        <taxon>Mollusca</taxon>
        <taxon>Bivalvia</taxon>
        <taxon>Autobranchia</taxon>
        <taxon>Heteroconchia</taxon>
        <taxon>Palaeoheterodonta</taxon>
        <taxon>Unionida</taxon>
        <taxon>Unionoidea</taxon>
        <taxon>Unionidae</taxon>
        <taxon>Unioninae</taxon>
        <taxon>Sinanodonta</taxon>
    </lineage>
</organism>
<dbReference type="PROSITE" id="PS50287">
    <property type="entry name" value="SRCR_2"/>
    <property type="match status" value="11"/>
</dbReference>
<dbReference type="InterPro" id="IPR013783">
    <property type="entry name" value="Ig-like_fold"/>
</dbReference>
<feature type="domain" description="SRCR" evidence="20">
    <location>
        <begin position="786"/>
        <end position="888"/>
    </location>
</feature>
<evidence type="ECO:0000256" key="14">
    <source>
        <dbReference type="PROSITE-ProRule" id="PRU00196"/>
    </source>
</evidence>
<dbReference type="SMART" id="SM00137">
    <property type="entry name" value="MAM"/>
    <property type="match status" value="1"/>
</dbReference>
<dbReference type="SMART" id="SM00020">
    <property type="entry name" value="Tryp_SPc"/>
    <property type="match status" value="1"/>
</dbReference>
<dbReference type="SUPFAM" id="SSF57424">
    <property type="entry name" value="LDL receptor-like module"/>
    <property type="match status" value="3"/>
</dbReference>
<feature type="disulfide bond" evidence="14">
    <location>
        <begin position="1613"/>
        <end position="1623"/>
    </location>
</feature>
<dbReference type="PROSITE" id="PS50068">
    <property type="entry name" value="LDLRA_2"/>
    <property type="match status" value="3"/>
</dbReference>
<gene>
    <name evidence="22" type="ORF">ACJMK2_004185</name>
</gene>
<feature type="domain" description="Fibronectin type-III" evidence="21">
    <location>
        <begin position="1751"/>
        <end position="1845"/>
    </location>
</feature>
<evidence type="ECO:0000313" key="22">
    <source>
        <dbReference type="EMBL" id="KAL3891943.1"/>
    </source>
</evidence>
<dbReference type="Gene3D" id="4.10.400.10">
    <property type="entry name" value="Low-density Lipoprotein Receptor"/>
    <property type="match status" value="3"/>
</dbReference>
<keyword evidence="8" id="KW-0735">Signal-anchor</keyword>
<dbReference type="InterPro" id="IPR001254">
    <property type="entry name" value="Trypsin_dom"/>
</dbReference>
<dbReference type="Gene3D" id="2.60.40.10">
    <property type="entry name" value="Immunoglobulins"/>
    <property type="match status" value="1"/>
</dbReference>
<evidence type="ECO:0008006" key="24">
    <source>
        <dbReference type="Google" id="ProtNLM"/>
    </source>
</evidence>
<feature type="domain" description="SRCR" evidence="20">
    <location>
        <begin position="1330"/>
        <end position="1432"/>
    </location>
</feature>
<evidence type="ECO:0000256" key="2">
    <source>
        <dbReference type="ARBA" id="ARBA00022670"/>
    </source>
</evidence>
<dbReference type="InterPro" id="IPR002172">
    <property type="entry name" value="LDrepeatLR_classA_rpt"/>
</dbReference>
<keyword evidence="7" id="KW-0720">Serine protease</keyword>
<keyword evidence="5" id="KW-0677">Repeat</keyword>
<feature type="transmembrane region" description="Helical" evidence="16">
    <location>
        <begin position="77"/>
        <end position="99"/>
    </location>
</feature>
<dbReference type="PROSITE" id="PS00134">
    <property type="entry name" value="TRYPSIN_HIS"/>
    <property type="match status" value="1"/>
</dbReference>
<dbReference type="PROSITE" id="PS00420">
    <property type="entry name" value="SRCR_1"/>
    <property type="match status" value="9"/>
</dbReference>
<dbReference type="FunFam" id="3.10.250.10:FF:000006">
    <property type="entry name" value="neurotrypsin isoform X2"/>
    <property type="match status" value="10"/>
</dbReference>
<dbReference type="GO" id="GO:0008236">
    <property type="term" value="F:serine-type peptidase activity"/>
    <property type="evidence" value="ECO:0007669"/>
    <property type="project" value="UniProtKB-KW"/>
</dbReference>
<dbReference type="GO" id="GO:0005886">
    <property type="term" value="C:plasma membrane"/>
    <property type="evidence" value="ECO:0007669"/>
    <property type="project" value="UniProtKB-SubCell"/>
</dbReference>
<dbReference type="InterPro" id="IPR036116">
    <property type="entry name" value="FN3_sf"/>
</dbReference>
<dbReference type="Gene3D" id="3.10.250.10">
    <property type="entry name" value="SRCR-like domain"/>
    <property type="match status" value="11"/>
</dbReference>
<dbReference type="SMART" id="SM00192">
    <property type="entry name" value="LDLa"/>
    <property type="match status" value="3"/>
</dbReference>
<dbReference type="FunFam" id="2.40.10.10:FF:000068">
    <property type="entry name" value="transmembrane protease serine 2"/>
    <property type="match status" value="1"/>
</dbReference>
<dbReference type="PROSITE" id="PS50240">
    <property type="entry name" value="TRYPSIN_DOM"/>
    <property type="match status" value="1"/>
</dbReference>
<feature type="region of interest" description="Disordered" evidence="15">
    <location>
        <begin position="291"/>
        <end position="311"/>
    </location>
</feature>
<evidence type="ECO:0000256" key="9">
    <source>
        <dbReference type="ARBA" id="ARBA00022989"/>
    </source>
</evidence>
<dbReference type="CDD" id="cd00112">
    <property type="entry name" value="LDLa"/>
    <property type="match status" value="3"/>
</dbReference>
<dbReference type="Proteomes" id="UP001634394">
    <property type="component" value="Unassembled WGS sequence"/>
</dbReference>
<dbReference type="PROSITE" id="PS50060">
    <property type="entry name" value="MAM_2"/>
    <property type="match status" value="1"/>
</dbReference>
<dbReference type="GO" id="GO:0006508">
    <property type="term" value="P:proteolysis"/>
    <property type="evidence" value="ECO:0007669"/>
    <property type="project" value="UniProtKB-KW"/>
</dbReference>
<evidence type="ECO:0000259" key="19">
    <source>
        <dbReference type="PROSITE" id="PS50240"/>
    </source>
</evidence>
<dbReference type="SUPFAM" id="SSF56487">
    <property type="entry name" value="SRCR-like"/>
    <property type="match status" value="11"/>
</dbReference>
<feature type="disulfide bond" evidence="14">
    <location>
        <begin position="1074"/>
        <end position="1084"/>
    </location>
</feature>